<dbReference type="Pfam" id="PF04193">
    <property type="entry name" value="PQ-loop"/>
    <property type="match status" value="2"/>
</dbReference>
<evidence type="ECO:0000256" key="4">
    <source>
        <dbReference type="ARBA" id="ARBA00023136"/>
    </source>
</evidence>
<gene>
    <name evidence="8" type="primary">BnaC04g52270D</name>
    <name evidence="7" type="ORF">DARMORV10_C04P02390.1</name>
    <name evidence="8" type="ORF">GSBRNA2T00011223001</name>
</gene>
<dbReference type="PANTHER" id="PTHR16201">
    <property type="entry name" value="SEVEN TRANSMEMBRANE PROTEIN 1-RELATED"/>
    <property type="match status" value="1"/>
</dbReference>
<dbReference type="Proteomes" id="UP001295469">
    <property type="component" value="Chromosome C04"/>
</dbReference>
<evidence type="ECO:0000256" key="3">
    <source>
        <dbReference type="ARBA" id="ARBA00022989"/>
    </source>
</evidence>
<sequence>MMFLHSSVRHGLSLSLGVISVISWGVAEIPQIMTNYCEKSTEGLSIAFLTTWIIGDIFNLLGCLMEPATLPTQFYMALLYTVTTSVLFVQSIYYGHIYPRLKNRRNQMVEAERISNICNDAKIPSRWRNSCSDAATPCGVQTTPITMIPGSHRTSFTGRELFYTSARSLSSSHTPPAGSVLAQRMARGQSEPTLEEPLLPDDATPPSMPPSTKSLLCVVSVFMFLGTFNLSSLLSEPRTMALGESDRVFVVQAARKLLQVTSGNLAEHNGGENSKIGMWLGWAMAFIYMGGRLPQICLNMRRGHVEGLNPLMFFFALVGNMTYVGSILVASVEWSKIAPNLPWLVDAGGCVVLDFLILLQFFHFRCRKDTDSDKKYETAEVV</sequence>
<reference evidence="8 9" key="1">
    <citation type="journal article" date="2014" name="Science">
        <title>Plant genetics. Early allopolyploid evolution in the post-Neolithic Brassica napus oilseed genome.</title>
        <authorList>
            <person name="Chalhoub B."/>
            <person name="Denoeud F."/>
            <person name="Liu S."/>
            <person name="Parkin I.A."/>
            <person name="Tang H."/>
            <person name="Wang X."/>
            <person name="Chiquet J."/>
            <person name="Belcram H."/>
            <person name="Tong C."/>
            <person name="Samans B."/>
            <person name="Correa M."/>
            <person name="Da Silva C."/>
            <person name="Just J."/>
            <person name="Falentin C."/>
            <person name="Koh C.S."/>
            <person name="Le Clainche I."/>
            <person name="Bernard M."/>
            <person name="Bento P."/>
            <person name="Noel B."/>
            <person name="Labadie K."/>
            <person name="Alberti A."/>
            <person name="Charles M."/>
            <person name="Arnaud D."/>
            <person name="Guo H."/>
            <person name="Daviaud C."/>
            <person name="Alamery S."/>
            <person name="Jabbari K."/>
            <person name="Zhao M."/>
            <person name="Edger P.P."/>
            <person name="Chelaifa H."/>
            <person name="Tack D."/>
            <person name="Lassalle G."/>
            <person name="Mestiri I."/>
            <person name="Schnel N."/>
            <person name="Le Paslier M.C."/>
            <person name="Fan G."/>
            <person name="Renault V."/>
            <person name="Bayer P.E."/>
            <person name="Golicz A.A."/>
            <person name="Manoli S."/>
            <person name="Lee T.H."/>
            <person name="Thi V.H."/>
            <person name="Chalabi S."/>
            <person name="Hu Q."/>
            <person name="Fan C."/>
            <person name="Tollenaere R."/>
            <person name="Lu Y."/>
            <person name="Battail C."/>
            <person name="Shen J."/>
            <person name="Sidebottom C.H."/>
            <person name="Wang X."/>
            <person name="Canaguier A."/>
            <person name="Chauveau A."/>
            <person name="Berard A."/>
            <person name="Deniot G."/>
            <person name="Guan M."/>
            <person name="Liu Z."/>
            <person name="Sun F."/>
            <person name="Lim Y.P."/>
            <person name="Lyons E."/>
            <person name="Town C.D."/>
            <person name="Bancroft I."/>
            <person name="Wang X."/>
            <person name="Meng J."/>
            <person name="Ma J."/>
            <person name="Pires J.C."/>
            <person name="King G.J."/>
            <person name="Brunel D."/>
            <person name="Delourme R."/>
            <person name="Renard M."/>
            <person name="Aury J.M."/>
            <person name="Adams K.L."/>
            <person name="Batley J."/>
            <person name="Snowdon R.J."/>
            <person name="Tost J."/>
            <person name="Edwards D."/>
            <person name="Zhou Y."/>
            <person name="Hua W."/>
            <person name="Sharpe A.G."/>
            <person name="Paterson A.H."/>
            <person name="Guan C."/>
            <person name="Wincker P."/>
        </authorList>
    </citation>
    <scope>NUCLEOTIDE SEQUENCE [LARGE SCALE GENOMIC DNA]</scope>
    <source>
        <strain evidence="9">cv. Darmor-bzh</strain>
    </source>
</reference>
<feature type="transmembrane region" description="Helical" evidence="6">
    <location>
        <begin position="343"/>
        <end position="364"/>
    </location>
</feature>
<dbReference type="OMA" id="ISPNLPW"/>
<keyword evidence="9" id="KW-1185">Reference proteome</keyword>
<evidence type="ECO:0000256" key="6">
    <source>
        <dbReference type="SAM" id="Phobius"/>
    </source>
</evidence>
<reference evidence="7" key="3">
    <citation type="submission" date="2021-01" db="EMBL/GenBank/DDBJ databases">
        <authorList>
            <consortium name="Genoscope - CEA"/>
            <person name="William W."/>
        </authorList>
    </citation>
    <scope>NUCLEOTIDE SEQUENCE</scope>
</reference>
<feature type="transmembrane region" description="Helical" evidence="6">
    <location>
        <begin position="310"/>
        <end position="331"/>
    </location>
</feature>
<dbReference type="Gramene" id="CDY53677">
    <property type="protein sequence ID" value="CDY53677"/>
    <property type="gene ID" value="GSBRNA2T00011223001"/>
</dbReference>
<dbReference type="FunFam" id="1.20.1280.290:FF:000019">
    <property type="entry name" value="PQ-loop repeat family protein / transmembrane family protein"/>
    <property type="match status" value="1"/>
</dbReference>
<evidence type="ECO:0000256" key="5">
    <source>
        <dbReference type="SAM" id="MobiDB-lite"/>
    </source>
</evidence>
<dbReference type="FunFam" id="1.20.1280.290:FF:000012">
    <property type="entry name" value="Vacuolar membrane PQ loop repeat protein"/>
    <property type="match status" value="1"/>
</dbReference>
<dbReference type="PaxDb" id="3708-A0A078IUJ3"/>
<dbReference type="AlphaFoldDB" id="A0A078IUJ3"/>
<evidence type="ECO:0000256" key="2">
    <source>
        <dbReference type="ARBA" id="ARBA00022692"/>
    </source>
</evidence>
<dbReference type="EMBL" id="LK033226">
    <property type="protein sequence ID" value="CDY53677.1"/>
    <property type="molecule type" value="Genomic_DNA"/>
</dbReference>
<dbReference type="InterPro" id="IPR051415">
    <property type="entry name" value="LAAT-1"/>
</dbReference>
<protein>
    <submittedName>
        <fullName evidence="7">(rape) hypothetical protein</fullName>
    </submittedName>
    <submittedName>
        <fullName evidence="8">BnaC04g52270D protein</fullName>
    </submittedName>
</protein>
<evidence type="ECO:0000313" key="8">
    <source>
        <dbReference type="EMBL" id="CDY53677.1"/>
    </source>
</evidence>
<dbReference type="Gene3D" id="1.20.1280.290">
    <property type="match status" value="2"/>
</dbReference>
<dbReference type="PANTHER" id="PTHR16201:SF44">
    <property type="entry name" value="SEVEN TRANSMEMBRANE PROTEIN 1"/>
    <property type="match status" value="1"/>
</dbReference>
<dbReference type="EMBL" id="HG994368">
    <property type="protein sequence ID" value="CAF1800651.1"/>
    <property type="molecule type" value="Genomic_DNA"/>
</dbReference>
<feature type="transmembrane region" description="Helical" evidence="6">
    <location>
        <begin position="279"/>
        <end position="298"/>
    </location>
</feature>
<organism evidence="8 9">
    <name type="scientific">Brassica napus</name>
    <name type="common">Rape</name>
    <dbReference type="NCBI Taxonomy" id="3708"/>
    <lineage>
        <taxon>Eukaryota</taxon>
        <taxon>Viridiplantae</taxon>
        <taxon>Streptophyta</taxon>
        <taxon>Embryophyta</taxon>
        <taxon>Tracheophyta</taxon>
        <taxon>Spermatophyta</taxon>
        <taxon>Magnoliopsida</taxon>
        <taxon>eudicotyledons</taxon>
        <taxon>Gunneridae</taxon>
        <taxon>Pentapetalae</taxon>
        <taxon>rosids</taxon>
        <taxon>malvids</taxon>
        <taxon>Brassicales</taxon>
        <taxon>Brassicaceae</taxon>
        <taxon>Brassiceae</taxon>
        <taxon>Brassica</taxon>
    </lineage>
</organism>
<evidence type="ECO:0000313" key="9">
    <source>
        <dbReference type="Proteomes" id="UP000028999"/>
    </source>
</evidence>
<accession>A0A078IUJ3</accession>
<feature type="transmembrane region" description="Helical" evidence="6">
    <location>
        <begin position="215"/>
        <end position="234"/>
    </location>
</feature>
<keyword evidence="4 6" id="KW-0472">Membrane</keyword>
<evidence type="ECO:0000256" key="1">
    <source>
        <dbReference type="ARBA" id="ARBA00004141"/>
    </source>
</evidence>
<feature type="region of interest" description="Disordered" evidence="5">
    <location>
        <begin position="185"/>
        <end position="208"/>
    </location>
</feature>
<dbReference type="Proteomes" id="UP000028999">
    <property type="component" value="Unassembled WGS sequence"/>
</dbReference>
<comment type="subcellular location">
    <subcellularLocation>
        <location evidence="1">Membrane</location>
        <topology evidence="1">Multi-pass membrane protein</topology>
    </subcellularLocation>
</comment>
<dbReference type="STRING" id="3708.A0A078IUJ3"/>
<reference evidence="8" key="2">
    <citation type="submission" date="2014-06" db="EMBL/GenBank/DDBJ databases">
        <authorList>
            <person name="Genoscope - CEA"/>
        </authorList>
    </citation>
    <scope>NUCLEOTIDE SEQUENCE</scope>
</reference>
<proteinExistence type="predicted"/>
<dbReference type="InterPro" id="IPR006603">
    <property type="entry name" value="PQ-loop_rpt"/>
</dbReference>
<name>A0A078IUJ3_BRANA</name>
<feature type="transmembrane region" description="Helical" evidence="6">
    <location>
        <begin position="74"/>
        <end position="95"/>
    </location>
</feature>
<dbReference type="SMART" id="SM00679">
    <property type="entry name" value="CTNS"/>
    <property type="match status" value="2"/>
</dbReference>
<keyword evidence="2 6" id="KW-0812">Transmembrane</keyword>
<keyword evidence="3 6" id="KW-1133">Transmembrane helix</keyword>
<feature type="transmembrane region" description="Helical" evidence="6">
    <location>
        <begin position="44"/>
        <end position="62"/>
    </location>
</feature>
<dbReference type="GO" id="GO:0016020">
    <property type="term" value="C:membrane"/>
    <property type="evidence" value="ECO:0000318"/>
    <property type="project" value="GO_Central"/>
</dbReference>
<evidence type="ECO:0000313" key="7">
    <source>
        <dbReference type="EMBL" id="CAF1800651.1"/>
    </source>
</evidence>